<dbReference type="GO" id="GO:0008076">
    <property type="term" value="C:voltage-gated potassium channel complex"/>
    <property type="evidence" value="ECO:0007669"/>
    <property type="project" value="Ensembl"/>
</dbReference>
<sequence>MATLSNDTALNSLLSKLLQEYVAQTNNSASSHHGKPNDNLQIIYVLLLIGFFGFFTFGTMLSNIRSKKLEHSEDPYNVYIATDTWRKVDEANFHARLVGTYKSYCVFENQLAVEQANNEIPQIKSL</sequence>
<evidence type="ECO:0000256" key="2">
    <source>
        <dbReference type="ARBA" id="ARBA00005688"/>
    </source>
</evidence>
<proteinExistence type="inferred from homology"/>
<dbReference type="RefSeq" id="XP_025041884.1">
    <property type="nucleotide sequence ID" value="XM_025186099.2"/>
</dbReference>
<dbReference type="PRINTS" id="PR00168">
    <property type="entry name" value="KCNECHANNEL"/>
</dbReference>
<reference evidence="8" key="1">
    <citation type="submission" date="2011-10" db="EMBL/GenBank/DDBJ databases">
        <authorList>
            <consortium name="Soft-shell Turtle Genome Consortium"/>
        </authorList>
    </citation>
    <scope>NUCLEOTIDE SEQUENCE [LARGE SCALE GENOMIC DNA]</scope>
    <source>
        <strain evidence="8">Daiwa-1</strain>
    </source>
</reference>
<dbReference type="GO" id="GO:0097623">
    <property type="term" value="P:potassium ion export across plasma membrane"/>
    <property type="evidence" value="ECO:0007669"/>
    <property type="project" value="Ensembl"/>
</dbReference>
<dbReference type="GO" id="GO:0005251">
    <property type="term" value="F:delayed rectifier potassium channel activity"/>
    <property type="evidence" value="ECO:0007669"/>
    <property type="project" value="Ensembl"/>
</dbReference>
<comment type="similarity">
    <text evidence="2">Belongs to the potassium channel KCNE family.</text>
</comment>
<reference evidence="7" key="4">
    <citation type="submission" date="2025-09" db="UniProtKB">
        <authorList>
            <consortium name="Ensembl"/>
        </authorList>
    </citation>
    <scope>IDENTIFICATION</scope>
</reference>
<dbReference type="GO" id="GO:0031433">
    <property type="term" value="F:telethonin binding"/>
    <property type="evidence" value="ECO:0007669"/>
    <property type="project" value="Ensembl"/>
</dbReference>
<evidence type="ECO:0000256" key="6">
    <source>
        <dbReference type="SAM" id="Phobius"/>
    </source>
</evidence>
<dbReference type="GO" id="GO:0060307">
    <property type="term" value="P:regulation of ventricular cardiac muscle cell membrane repolarization"/>
    <property type="evidence" value="ECO:0007669"/>
    <property type="project" value="Ensembl"/>
</dbReference>
<evidence type="ECO:0000256" key="3">
    <source>
        <dbReference type="ARBA" id="ARBA00022692"/>
    </source>
</evidence>
<reference evidence="7" key="3">
    <citation type="submission" date="2025-08" db="UniProtKB">
        <authorList>
            <consortium name="Ensembl"/>
        </authorList>
    </citation>
    <scope>IDENTIFICATION</scope>
</reference>
<dbReference type="GO" id="GO:0044325">
    <property type="term" value="F:transmembrane transporter binding"/>
    <property type="evidence" value="ECO:0007669"/>
    <property type="project" value="TreeGrafter"/>
</dbReference>
<dbReference type="GO" id="GO:0021750">
    <property type="term" value="P:vestibular nucleus development"/>
    <property type="evidence" value="ECO:0007669"/>
    <property type="project" value="Ensembl"/>
</dbReference>
<evidence type="ECO:0000313" key="7">
    <source>
        <dbReference type="Ensembl" id="ENSPSIP00000001975.1"/>
    </source>
</evidence>
<dbReference type="Pfam" id="PF02060">
    <property type="entry name" value="ISK_Channel"/>
    <property type="match status" value="1"/>
</dbReference>
<evidence type="ECO:0000256" key="1">
    <source>
        <dbReference type="ARBA" id="ARBA00004167"/>
    </source>
</evidence>
<dbReference type="PANTHER" id="PTHR15282">
    <property type="entry name" value="POTASSIUM VOLTAGE-GATED CHANNEL SUBFAMILY E MEMBER 1, 3"/>
    <property type="match status" value="1"/>
</dbReference>
<keyword evidence="4 6" id="KW-1133">Transmembrane helix</keyword>
<name>K7F1R5_PELSI</name>
<dbReference type="RefSeq" id="XP_025041881.1">
    <property type="nucleotide sequence ID" value="XM_025186096.1"/>
</dbReference>
<dbReference type="GO" id="GO:1902282">
    <property type="term" value="F:voltage-gated potassium channel activity involved in ventricular cardiac muscle cell action potential repolarization"/>
    <property type="evidence" value="ECO:0007669"/>
    <property type="project" value="Ensembl"/>
</dbReference>
<dbReference type="AlphaFoldDB" id="K7F1R5"/>
<dbReference type="GO" id="GO:0033363">
    <property type="term" value="P:secretory granule organization"/>
    <property type="evidence" value="ECO:0007669"/>
    <property type="project" value="Ensembl"/>
</dbReference>
<dbReference type="Proteomes" id="UP000007267">
    <property type="component" value="Unassembled WGS sequence"/>
</dbReference>
<dbReference type="RefSeq" id="XP_014430510.1">
    <property type="nucleotide sequence ID" value="XM_014575024.3"/>
</dbReference>
<dbReference type="STRING" id="13735.ENSPSIP00000001975"/>
<dbReference type="GeneTree" id="ENSGT00940000154497"/>
<dbReference type="RefSeq" id="XP_025041883.1">
    <property type="nucleotide sequence ID" value="XM_025186098.2"/>
</dbReference>
<dbReference type="GO" id="GO:0015459">
    <property type="term" value="F:potassium channel regulator activity"/>
    <property type="evidence" value="ECO:0007669"/>
    <property type="project" value="Ensembl"/>
</dbReference>
<dbReference type="OrthoDB" id="8772344at2759"/>
<keyword evidence="8" id="KW-1185">Reference proteome</keyword>
<accession>K7F1R5</accession>
<dbReference type="GO" id="GO:0009986">
    <property type="term" value="C:cell surface"/>
    <property type="evidence" value="ECO:0007669"/>
    <property type="project" value="Ensembl"/>
</dbReference>
<reference evidence="8" key="2">
    <citation type="journal article" date="2013" name="Nat. Genet.">
        <title>The draft genomes of soft-shell turtle and green sea turtle yield insights into the development and evolution of the turtle-specific body plan.</title>
        <authorList>
            <person name="Wang Z."/>
            <person name="Pascual-Anaya J."/>
            <person name="Zadissa A."/>
            <person name="Li W."/>
            <person name="Niimura Y."/>
            <person name="Huang Z."/>
            <person name="Li C."/>
            <person name="White S."/>
            <person name="Xiong Z."/>
            <person name="Fang D."/>
            <person name="Wang B."/>
            <person name="Ming Y."/>
            <person name="Chen Y."/>
            <person name="Zheng Y."/>
            <person name="Kuraku S."/>
            <person name="Pignatelli M."/>
            <person name="Herrero J."/>
            <person name="Beal K."/>
            <person name="Nozawa M."/>
            <person name="Li Q."/>
            <person name="Wang J."/>
            <person name="Zhang H."/>
            <person name="Yu L."/>
            <person name="Shigenobu S."/>
            <person name="Wang J."/>
            <person name="Liu J."/>
            <person name="Flicek P."/>
            <person name="Searle S."/>
            <person name="Wang J."/>
            <person name="Kuratani S."/>
            <person name="Yin Y."/>
            <person name="Aken B."/>
            <person name="Zhang G."/>
            <person name="Irie N."/>
        </authorList>
    </citation>
    <scope>NUCLEOTIDE SEQUENCE [LARGE SCALE GENOMIC DNA]</scope>
    <source>
        <strain evidence="8">Daiwa-1</strain>
    </source>
</reference>
<gene>
    <name evidence="7" type="primary">KCNE1</name>
</gene>
<dbReference type="GO" id="GO:0086091">
    <property type="term" value="P:regulation of heart rate by cardiac conduction"/>
    <property type="evidence" value="ECO:0007669"/>
    <property type="project" value="Ensembl"/>
</dbReference>
<keyword evidence="5 6" id="KW-0472">Membrane</keyword>
<dbReference type="OMA" id="ESCRACY"/>
<dbReference type="EMBL" id="AGCU01106199">
    <property type="status" value="NOT_ANNOTATED_CDS"/>
    <property type="molecule type" value="Genomic_DNA"/>
</dbReference>
<dbReference type="GO" id="GO:0016324">
    <property type="term" value="C:apical plasma membrane"/>
    <property type="evidence" value="ECO:0007669"/>
    <property type="project" value="Ensembl"/>
</dbReference>
<evidence type="ECO:0000256" key="4">
    <source>
        <dbReference type="ARBA" id="ARBA00022989"/>
    </source>
</evidence>
<organism evidence="7 8">
    <name type="scientific">Pelodiscus sinensis</name>
    <name type="common">Chinese softshell turtle</name>
    <name type="synonym">Trionyx sinensis</name>
    <dbReference type="NCBI Taxonomy" id="13735"/>
    <lineage>
        <taxon>Eukaryota</taxon>
        <taxon>Metazoa</taxon>
        <taxon>Chordata</taxon>
        <taxon>Craniata</taxon>
        <taxon>Vertebrata</taxon>
        <taxon>Euteleostomi</taxon>
        <taxon>Archelosauria</taxon>
        <taxon>Testudinata</taxon>
        <taxon>Testudines</taxon>
        <taxon>Cryptodira</taxon>
        <taxon>Trionychia</taxon>
        <taxon>Trionychidae</taxon>
        <taxon>Pelodiscus</taxon>
    </lineage>
</organism>
<protein>
    <submittedName>
        <fullName evidence="7">Potassium voltage-gated channel subfamily E regulatory subunit 1</fullName>
    </submittedName>
</protein>
<dbReference type="PANTHER" id="PTHR15282:SF10">
    <property type="entry name" value="POTASSIUM VOLTAGE-GATED CHANNEL SUBFAMILY E MEMBER 1"/>
    <property type="match status" value="1"/>
</dbReference>
<evidence type="ECO:0000256" key="5">
    <source>
        <dbReference type="ARBA" id="ARBA00023136"/>
    </source>
</evidence>
<dbReference type="RefSeq" id="XP_014430509.1">
    <property type="nucleotide sequence ID" value="XM_014575023.3"/>
</dbReference>
<dbReference type="eggNOG" id="ENOG502SG7D">
    <property type="taxonomic scope" value="Eukaryota"/>
</dbReference>
<dbReference type="KEGG" id="pss:102457282"/>
<evidence type="ECO:0000313" key="8">
    <source>
        <dbReference type="Proteomes" id="UP000007267"/>
    </source>
</evidence>
<dbReference type="GO" id="GO:0071320">
    <property type="term" value="P:cellular response to cAMP"/>
    <property type="evidence" value="ECO:0007669"/>
    <property type="project" value="Ensembl"/>
</dbReference>
<dbReference type="RefSeq" id="XP_025041882.1">
    <property type="nucleotide sequence ID" value="XM_025186097.2"/>
</dbReference>
<dbReference type="RefSeq" id="XP_025041885.1">
    <property type="nucleotide sequence ID" value="XM_025186100.1"/>
</dbReference>
<dbReference type="HOGENOM" id="CLU_159026_0_0_1"/>
<comment type="subcellular location">
    <subcellularLocation>
        <location evidence="1">Membrane</location>
        <topology evidence="1">Single-pass membrane protein</topology>
    </subcellularLocation>
</comment>
<dbReference type="GO" id="GO:0002070">
    <property type="term" value="P:epithelial cell maturation"/>
    <property type="evidence" value="ECO:0007669"/>
    <property type="project" value="Ensembl"/>
</dbReference>
<keyword evidence="3 6" id="KW-0812">Transmembrane</keyword>
<feature type="transmembrane region" description="Helical" evidence="6">
    <location>
        <begin position="42"/>
        <end position="61"/>
    </location>
</feature>
<dbReference type="CTD" id="3753"/>
<dbReference type="RefSeq" id="XP_025041879.1">
    <property type="nucleotide sequence ID" value="XM_025186094.2"/>
</dbReference>
<dbReference type="InterPro" id="IPR000369">
    <property type="entry name" value="K_chnl_KCNE"/>
</dbReference>
<dbReference type="GeneID" id="102457282"/>
<dbReference type="GO" id="GO:1901381">
    <property type="term" value="P:positive regulation of potassium ion transmembrane transport"/>
    <property type="evidence" value="ECO:0007669"/>
    <property type="project" value="Ensembl"/>
</dbReference>
<dbReference type="Ensembl" id="ENSPSIT00000001982.1">
    <property type="protein sequence ID" value="ENSPSIP00000001975.1"/>
    <property type="gene ID" value="ENSPSIG00000001982.1"/>
</dbReference>